<accession>X2LBF6</accession>
<evidence type="ECO:0000313" key="7">
    <source>
        <dbReference type="EMBL" id="AHN97825.1"/>
    </source>
</evidence>
<feature type="transmembrane region" description="Helical" evidence="5">
    <location>
        <begin position="134"/>
        <end position="153"/>
    </location>
</feature>
<reference evidence="7" key="1">
    <citation type="submission" date="2013-10" db="EMBL/GenBank/DDBJ databases">
        <title>Functional metagenomics reveals novel beta-galactosidases not predictable from gene sequences.</title>
        <authorList>
            <person name="Cheng J."/>
            <person name="Engel K."/>
            <person name="Romantsov T."/>
            <person name="Neufeld J.D."/>
            <person name="Rose D.R."/>
            <person name="Charles T.C."/>
        </authorList>
    </citation>
    <scope>NUCLEOTIDE SEQUENCE</scope>
</reference>
<dbReference type="InterPro" id="IPR000620">
    <property type="entry name" value="EamA_dom"/>
</dbReference>
<evidence type="ECO:0000259" key="6">
    <source>
        <dbReference type="Pfam" id="PF00892"/>
    </source>
</evidence>
<dbReference type="Pfam" id="PF00892">
    <property type="entry name" value="EamA"/>
    <property type="match status" value="2"/>
</dbReference>
<feature type="transmembrane region" description="Helical" evidence="5">
    <location>
        <begin position="104"/>
        <end position="122"/>
    </location>
</feature>
<sequence length="304" mass="32178">MAECPQDATLRHSVSKAVVAAYVACALIWGTTWFAIRVCIGEGAYPTLAAAALRFVIASLVLLPIALRSRPWPRGSAWAYLVLAGVLDAAAYSLVYVGEESVPGGLAAVVYGTQPLILALLLQVFRIEKLSKRHLVGAVISLAGVAVLFLDRLDVSPQQALGIALIVGSVLLATSYSMVMKRQSTGGLIATTVFLGVTAVVLSVVALIANEPIPWPPPLRPTLALLYLAVVGSVIAFLLYFWLLDRTSLVVTSTLVFVFPLVALLTDALYEREIALGARAYIGAAITLGGLGVTLMRSGHARTR</sequence>
<feature type="transmembrane region" description="Helical" evidence="5">
    <location>
        <begin position="159"/>
        <end position="179"/>
    </location>
</feature>
<comment type="subcellular location">
    <subcellularLocation>
        <location evidence="1">Membrane</location>
        <topology evidence="1">Multi-pass membrane protein</topology>
    </subcellularLocation>
</comment>
<feature type="transmembrane region" description="Helical" evidence="5">
    <location>
        <begin position="78"/>
        <end position="98"/>
    </location>
</feature>
<dbReference type="GO" id="GO:0016020">
    <property type="term" value="C:membrane"/>
    <property type="evidence" value="ECO:0007669"/>
    <property type="project" value="UniProtKB-SubCell"/>
</dbReference>
<feature type="transmembrane region" description="Helical" evidence="5">
    <location>
        <begin position="186"/>
        <end position="209"/>
    </location>
</feature>
<organism evidence="7">
    <name type="scientific">uncultured bacterium lac111</name>
    <dbReference type="NCBI Taxonomy" id="1447235"/>
    <lineage>
        <taxon>Bacteria</taxon>
        <taxon>environmental samples</taxon>
    </lineage>
</organism>
<feature type="transmembrane region" description="Helical" evidence="5">
    <location>
        <begin position="221"/>
        <end position="242"/>
    </location>
</feature>
<keyword evidence="3 5" id="KW-1133">Transmembrane helix</keyword>
<dbReference type="EMBL" id="KF796601">
    <property type="protein sequence ID" value="AHN97825.1"/>
    <property type="molecule type" value="Genomic_DNA"/>
</dbReference>
<keyword evidence="2 5" id="KW-0812">Transmembrane</keyword>
<feature type="transmembrane region" description="Helical" evidence="5">
    <location>
        <begin position="48"/>
        <end position="66"/>
    </location>
</feature>
<protein>
    <submittedName>
        <fullName evidence="7">Multidrug transporter</fullName>
    </submittedName>
</protein>
<feature type="domain" description="EamA" evidence="6">
    <location>
        <begin position="161"/>
        <end position="295"/>
    </location>
</feature>
<keyword evidence="4 5" id="KW-0472">Membrane</keyword>
<dbReference type="PANTHER" id="PTHR32322:SF14">
    <property type="entry name" value="PROTEIN PAGO"/>
    <property type="match status" value="1"/>
</dbReference>
<evidence type="ECO:0000256" key="4">
    <source>
        <dbReference type="ARBA" id="ARBA00023136"/>
    </source>
</evidence>
<dbReference type="InterPro" id="IPR050638">
    <property type="entry name" value="AA-Vitamin_Transporters"/>
</dbReference>
<feature type="transmembrane region" description="Helical" evidence="5">
    <location>
        <begin position="17"/>
        <end position="36"/>
    </location>
</feature>
<evidence type="ECO:0000256" key="3">
    <source>
        <dbReference type="ARBA" id="ARBA00022989"/>
    </source>
</evidence>
<evidence type="ECO:0000256" key="2">
    <source>
        <dbReference type="ARBA" id="ARBA00022692"/>
    </source>
</evidence>
<name>X2LBF6_9BACT</name>
<evidence type="ECO:0000256" key="5">
    <source>
        <dbReference type="SAM" id="Phobius"/>
    </source>
</evidence>
<dbReference type="PANTHER" id="PTHR32322">
    <property type="entry name" value="INNER MEMBRANE TRANSPORTER"/>
    <property type="match status" value="1"/>
</dbReference>
<dbReference type="AlphaFoldDB" id="X2LBF6"/>
<feature type="transmembrane region" description="Helical" evidence="5">
    <location>
        <begin position="249"/>
        <end position="270"/>
    </location>
</feature>
<feature type="domain" description="EamA" evidence="6">
    <location>
        <begin position="22"/>
        <end position="149"/>
    </location>
</feature>
<proteinExistence type="predicted"/>
<feature type="transmembrane region" description="Helical" evidence="5">
    <location>
        <begin position="276"/>
        <end position="296"/>
    </location>
</feature>
<dbReference type="InterPro" id="IPR037185">
    <property type="entry name" value="EmrE-like"/>
</dbReference>
<evidence type="ECO:0000256" key="1">
    <source>
        <dbReference type="ARBA" id="ARBA00004141"/>
    </source>
</evidence>
<dbReference type="SUPFAM" id="SSF103481">
    <property type="entry name" value="Multidrug resistance efflux transporter EmrE"/>
    <property type="match status" value="2"/>
</dbReference>